<organism evidence="4 5">
    <name type="scientific">Streptomyces camponoticapitis</name>
    <dbReference type="NCBI Taxonomy" id="1616125"/>
    <lineage>
        <taxon>Bacteria</taxon>
        <taxon>Bacillati</taxon>
        <taxon>Actinomycetota</taxon>
        <taxon>Actinomycetes</taxon>
        <taxon>Kitasatosporales</taxon>
        <taxon>Streptomycetaceae</taxon>
        <taxon>Streptomyces</taxon>
    </lineage>
</organism>
<dbReference type="PROSITE" id="PS00086">
    <property type="entry name" value="CYTOCHROME_P450"/>
    <property type="match status" value="1"/>
</dbReference>
<dbReference type="PANTHER" id="PTHR46696:SF1">
    <property type="entry name" value="CYTOCHROME P450 YJIB-RELATED"/>
    <property type="match status" value="1"/>
</dbReference>
<dbReference type="Proteomes" id="UP000660265">
    <property type="component" value="Unassembled WGS sequence"/>
</dbReference>
<dbReference type="InterPro" id="IPR001128">
    <property type="entry name" value="Cyt_P450"/>
</dbReference>
<name>A0ABQ2ETJ6_9ACTN</name>
<dbReference type="SUPFAM" id="SSF48264">
    <property type="entry name" value="Cytochrome P450"/>
    <property type="match status" value="1"/>
</dbReference>
<dbReference type="PANTHER" id="PTHR46696">
    <property type="entry name" value="P450, PUTATIVE (EUROFUNG)-RELATED"/>
    <property type="match status" value="1"/>
</dbReference>
<proteinExistence type="inferred from homology"/>
<evidence type="ECO:0000313" key="5">
    <source>
        <dbReference type="Proteomes" id="UP000660265"/>
    </source>
</evidence>
<keyword evidence="2" id="KW-0479">Metal-binding</keyword>
<dbReference type="InterPro" id="IPR002397">
    <property type="entry name" value="Cyt_P450_B"/>
</dbReference>
<dbReference type="PRINTS" id="PR00359">
    <property type="entry name" value="BP450"/>
</dbReference>
<protein>
    <submittedName>
        <fullName evidence="4">Cytochrome P450</fullName>
    </submittedName>
</protein>
<dbReference type="EMBL" id="BMMV01000031">
    <property type="protein sequence ID" value="GGK25011.1"/>
    <property type="molecule type" value="Genomic_DNA"/>
</dbReference>
<keyword evidence="2" id="KW-0560">Oxidoreductase</keyword>
<keyword evidence="5" id="KW-1185">Reference proteome</keyword>
<dbReference type="Gene3D" id="1.10.630.10">
    <property type="entry name" value="Cytochrome P450"/>
    <property type="match status" value="1"/>
</dbReference>
<comment type="caution">
    <text evidence="4">The sequence shown here is derived from an EMBL/GenBank/DDBJ whole genome shotgun (WGS) entry which is preliminary data.</text>
</comment>
<dbReference type="InterPro" id="IPR017972">
    <property type="entry name" value="Cyt_P450_CS"/>
</dbReference>
<keyword evidence="2" id="KW-0408">Iron</keyword>
<gene>
    <name evidence="4" type="ORF">GCM10011583_66320</name>
</gene>
<sequence length="369" mass="40079">MVTDYEEARSVLSDPRMSKRSEAAGLEPGWLMSGIRVPEQPPWLITLDAPEHTRLRRLAGRAFIPRQVEALRPAIQRTADRLLDDMLATGSQADLVDAFAFPLPALVICELLGVPAEDIPGFRSWTDVVTRSDAPELQQRAFIELSTYLGSLIGRKRDEPGDDLLSALAQPSDEETPHDRPLDDAELVGVVLVLLVAGLETTGSLIGNAVLELLRRPELAASLRTDPDLMPDAVEEFLRFNGPAHATTERFATQDLTIGSLPIRRGDMVLVSLSAANRDPSRFSDADDLRIGRDTAGHMAFGHGPHYCLGAPLARAEAVVALNALLQRVPDLRLAVPENELTWRPGLLIHGPAILPVCFDAMSGSPAAK</sequence>
<reference evidence="5" key="1">
    <citation type="journal article" date="2019" name="Int. J. Syst. Evol. Microbiol.">
        <title>The Global Catalogue of Microorganisms (GCM) 10K type strain sequencing project: providing services to taxonomists for standard genome sequencing and annotation.</title>
        <authorList>
            <consortium name="The Broad Institute Genomics Platform"/>
            <consortium name="The Broad Institute Genome Sequencing Center for Infectious Disease"/>
            <person name="Wu L."/>
            <person name="Ma J."/>
        </authorList>
    </citation>
    <scope>NUCLEOTIDE SEQUENCE [LARGE SCALE GENOMIC DNA]</scope>
    <source>
        <strain evidence="5">CGMCC 4.7275</strain>
    </source>
</reference>
<accession>A0ABQ2ETJ6</accession>
<keyword evidence="2" id="KW-0503">Monooxygenase</keyword>
<evidence type="ECO:0000256" key="3">
    <source>
        <dbReference type="SAM" id="MobiDB-lite"/>
    </source>
</evidence>
<evidence type="ECO:0000313" key="4">
    <source>
        <dbReference type="EMBL" id="GGK25011.1"/>
    </source>
</evidence>
<evidence type="ECO:0000256" key="1">
    <source>
        <dbReference type="ARBA" id="ARBA00010617"/>
    </source>
</evidence>
<keyword evidence="2" id="KW-0349">Heme</keyword>
<evidence type="ECO:0000256" key="2">
    <source>
        <dbReference type="RuleBase" id="RU000461"/>
    </source>
</evidence>
<dbReference type="RefSeq" id="WP_229701330.1">
    <property type="nucleotide sequence ID" value="NZ_BMMV01000031.1"/>
</dbReference>
<dbReference type="InterPro" id="IPR036396">
    <property type="entry name" value="Cyt_P450_sf"/>
</dbReference>
<dbReference type="Pfam" id="PF00067">
    <property type="entry name" value="p450"/>
    <property type="match status" value="1"/>
</dbReference>
<dbReference type="CDD" id="cd11029">
    <property type="entry name" value="CYP107-like"/>
    <property type="match status" value="1"/>
</dbReference>
<feature type="region of interest" description="Disordered" evidence="3">
    <location>
        <begin position="1"/>
        <end position="20"/>
    </location>
</feature>
<comment type="similarity">
    <text evidence="1 2">Belongs to the cytochrome P450 family.</text>
</comment>